<keyword evidence="2" id="KW-0436">Ligase</keyword>
<dbReference type="GO" id="GO:0016740">
    <property type="term" value="F:transferase activity"/>
    <property type="evidence" value="ECO:0007669"/>
    <property type="project" value="UniProtKB-KW"/>
</dbReference>
<proteinExistence type="inferred from homology"/>
<keyword evidence="4" id="KW-1185">Reference proteome</keyword>
<accession>A0A7G6E1K2</accession>
<keyword evidence="2" id="KW-0547">Nucleotide-binding</keyword>
<dbReference type="AlphaFoldDB" id="A0A7G6E1K2"/>
<dbReference type="EC" id="6.3.4.-" evidence="2"/>
<dbReference type="SUPFAM" id="SSF52374">
    <property type="entry name" value="Nucleotidylyl transferase"/>
    <property type="match status" value="1"/>
</dbReference>
<reference evidence="3 4" key="1">
    <citation type="journal article" date="2019" name="Front. Microbiol.">
        <title>Thermoanaerosceptrum fracticalcis gen. nov. sp. nov., a Novel Fumarate-Fermenting Microorganism From a Deep Fractured Carbonate Aquifer of the US Great Basin.</title>
        <authorList>
            <person name="Hamilton-Brehm S.D."/>
            <person name="Stewart L.E."/>
            <person name="Zavarin M."/>
            <person name="Caldwell M."/>
            <person name="Lawson P.A."/>
            <person name="Onstott T.C."/>
            <person name="Grzymski J."/>
            <person name="Neveux I."/>
            <person name="Lollar B.S."/>
            <person name="Russell C.E."/>
            <person name="Moser D.P."/>
        </authorList>
    </citation>
    <scope>NUCLEOTIDE SEQUENCE [LARGE SCALE GENOMIC DNA]</scope>
    <source>
        <strain evidence="3 4">DRI-13</strain>
    </source>
</reference>
<dbReference type="GO" id="GO:0005524">
    <property type="term" value="F:ATP binding"/>
    <property type="evidence" value="ECO:0007669"/>
    <property type="project" value="UniProtKB-KW"/>
</dbReference>
<comment type="function">
    <text evidence="2">Catalyzes the formation of N(4)-acetylcytidine (ac(4)C) at the wobble position of elongator tRNA(Met), using acetate and ATP as substrates. First activates an acetate ion to form acetyladenylate (Ac-AMP) and then transfers the acetyl group to tRNA to form ac(4)C34.</text>
</comment>
<keyword evidence="2" id="KW-0820">tRNA-binding</keyword>
<keyword evidence="2" id="KW-0694">RNA-binding</keyword>
<dbReference type="GO" id="GO:0006400">
    <property type="term" value="P:tRNA modification"/>
    <property type="evidence" value="ECO:0007669"/>
    <property type="project" value="UniProtKB-UniRule"/>
</dbReference>
<dbReference type="Proteomes" id="UP000515847">
    <property type="component" value="Chromosome"/>
</dbReference>
<keyword evidence="1 2" id="KW-0819">tRNA processing</keyword>
<dbReference type="InterPro" id="IPR008513">
    <property type="entry name" value="tRNA(Met)_cyd_acetate_ligase"/>
</dbReference>
<dbReference type="OrthoDB" id="9769796at2"/>
<feature type="binding site" evidence="2">
    <location>
        <position position="102"/>
    </location>
    <ligand>
        <name>ATP</name>
        <dbReference type="ChEBI" id="CHEBI:30616"/>
    </ligand>
</feature>
<dbReference type="Gene3D" id="3.40.50.620">
    <property type="entry name" value="HUPs"/>
    <property type="match status" value="1"/>
</dbReference>
<feature type="binding site" evidence="2">
    <location>
        <position position="187"/>
    </location>
    <ligand>
        <name>ATP</name>
        <dbReference type="ChEBI" id="CHEBI:30616"/>
    </ligand>
</feature>
<keyword evidence="2" id="KW-0963">Cytoplasm</keyword>
<comment type="similarity">
    <text evidence="2">Belongs to the TmcAL family.</text>
</comment>
<protein>
    <recommendedName>
        <fullName evidence="2">tRNA(Met) cytidine acetate ligase</fullName>
        <ecNumber evidence="2">6.3.4.-</ecNumber>
    </recommendedName>
</protein>
<dbReference type="GO" id="GO:0000049">
    <property type="term" value="F:tRNA binding"/>
    <property type="evidence" value="ECO:0007669"/>
    <property type="project" value="UniProtKB-KW"/>
</dbReference>
<dbReference type="Pfam" id="PF05636">
    <property type="entry name" value="HIGH_NTase1"/>
    <property type="match status" value="1"/>
</dbReference>
<feature type="binding site" evidence="2">
    <location>
        <position position="162"/>
    </location>
    <ligand>
        <name>ATP</name>
        <dbReference type="ChEBI" id="CHEBI:30616"/>
    </ligand>
</feature>
<comment type="catalytic activity">
    <reaction evidence="2">
        <text>cytidine(34) in elongator tRNA(Met) + acetate + ATP = N(4)-acetylcytidine(34) in elongator tRNA(Met) + AMP + diphosphate</text>
        <dbReference type="Rhea" id="RHEA:58144"/>
        <dbReference type="Rhea" id="RHEA-COMP:10693"/>
        <dbReference type="Rhea" id="RHEA-COMP:10694"/>
        <dbReference type="ChEBI" id="CHEBI:30089"/>
        <dbReference type="ChEBI" id="CHEBI:30616"/>
        <dbReference type="ChEBI" id="CHEBI:33019"/>
        <dbReference type="ChEBI" id="CHEBI:74900"/>
        <dbReference type="ChEBI" id="CHEBI:82748"/>
        <dbReference type="ChEBI" id="CHEBI:456215"/>
    </reaction>
</comment>
<comment type="caution">
    <text evidence="2">Lacks conserved residue(s) required for the propagation of feature annotation.</text>
</comment>
<dbReference type="KEGG" id="tfr:BR63_06295"/>
<dbReference type="NCBIfam" id="NF010191">
    <property type="entry name" value="PRK13670.1"/>
    <property type="match status" value="1"/>
</dbReference>
<organism evidence="3 4">
    <name type="scientific">Thermanaerosceptrum fracticalcis</name>
    <dbReference type="NCBI Taxonomy" id="1712410"/>
    <lineage>
        <taxon>Bacteria</taxon>
        <taxon>Bacillati</taxon>
        <taxon>Bacillota</taxon>
        <taxon>Clostridia</taxon>
        <taxon>Eubacteriales</taxon>
        <taxon>Peptococcaceae</taxon>
        <taxon>Thermanaerosceptrum</taxon>
    </lineage>
</organism>
<dbReference type="PANTHER" id="PTHR37825">
    <property type="entry name" value="TRNA(MET) CYTIDINE ACETATE LIGASE"/>
    <property type="match status" value="1"/>
</dbReference>
<dbReference type="RefSeq" id="WP_034422862.1">
    <property type="nucleotide sequence ID" value="NZ_CP045798.1"/>
</dbReference>
<keyword evidence="3" id="KW-0808">Transferase</keyword>
<dbReference type="GO" id="GO:0005737">
    <property type="term" value="C:cytoplasm"/>
    <property type="evidence" value="ECO:0007669"/>
    <property type="project" value="UniProtKB-SubCell"/>
</dbReference>
<dbReference type="EMBL" id="CP045798">
    <property type="protein sequence ID" value="QNB45956.1"/>
    <property type="molecule type" value="Genomic_DNA"/>
</dbReference>
<evidence type="ECO:0000313" key="4">
    <source>
        <dbReference type="Proteomes" id="UP000515847"/>
    </source>
</evidence>
<keyword evidence="2" id="KW-0067">ATP-binding</keyword>
<dbReference type="GO" id="GO:0016879">
    <property type="term" value="F:ligase activity, forming carbon-nitrogen bonds"/>
    <property type="evidence" value="ECO:0007669"/>
    <property type="project" value="UniProtKB-UniRule"/>
</dbReference>
<gene>
    <name evidence="2" type="primary">tmcAL</name>
    <name evidence="3" type="ORF">BR63_06295</name>
</gene>
<dbReference type="HAMAP" id="MF_01539">
    <property type="entry name" value="TmcAL"/>
    <property type="match status" value="1"/>
</dbReference>
<dbReference type="InterPro" id="IPR014729">
    <property type="entry name" value="Rossmann-like_a/b/a_fold"/>
</dbReference>
<sequence length="423" mass="47593">MNIAGIIAEYNPFHLGHLYHLQETRKKTAAEGIICVMSGHFVQRGEPSLVNKWARAEMALAHGADLVLELPALYATRSAYWFARGGVETLAHTGIVTHLSFGVEALEPEVLEKAAGLLAQETSDFQANLKNFLDEGLSFPKARAQALSLKIPEGEGIWHQPNIILALSYLRTIKEKKLAIKPVIIERQGAGYHDKNLIPGKYASASAIREELFKAPEPKEVSLKKVEEFLPQAAITILHREFAAGRGPLSLEDFAPQLLTLLRRSELLELQRIIDIKEGLENRIRSAANTATSIRDFLTKLKTKRYTYTRLQRFLIHLLLNYTMDKEAYLAEGPPYLRVLGFTSQGRKLLKIIKGNSPLPVITKGGHAQKYLTNCKNFSTFWEMEIKATNLYTLLYSEPKQRLGNLDYLKGPVYIPDNRHPIS</sequence>
<feature type="binding site" evidence="2">
    <location>
        <begin position="7"/>
        <end position="20"/>
    </location>
    <ligand>
        <name>ATP</name>
        <dbReference type="ChEBI" id="CHEBI:30616"/>
    </ligand>
</feature>
<evidence type="ECO:0000256" key="2">
    <source>
        <dbReference type="HAMAP-Rule" id="MF_01539"/>
    </source>
</evidence>
<comment type="subcellular location">
    <subcellularLocation>
        <location evidence="2">Cytoplasm</location>
    </subcellularLocation>
</comment>
<dbReference type="PANTHER" id="PTHR37825:SF1">
    <property type="entry name" value="TRNA(MET) CYTIDINE ACETATE LIGASE"/>
    <property type="match status" value="1"/>
</dbReference>
<evidence type="ECO:0000256" key="1">
    <source>
        <dbReference type="ARBA" id="ARBA00022694"/>
    </source>
</evidence>
<evidence type="ECO:0000313" key="3">
    <source>
        <dbReference type="EMBL" id="QNB45956.1"/>
    </source>
</evidence>
<name>A0A7G6E1K2_THEFR</name>